<dbReference type="GO" id="GO:0051082">
    <property type="term" value="F:unfolded protein binding"/>
    <property type="evidence" value="ECO:0007669"/>
    <property type="project" value="TreeGrafter"/>
</dbReference>
<dbReference type="PANTHER" id="PTHR38102:SF1">
    <property type="entry name" value="PERIPLASMIC CHAPERONE SPY"/>
    <property type="match status" value="1"/>
</dbReference>
<evidence type="ECO:0000256" key="4">
    <source>
        <dbReference type="ARBA" id="ARBA00022764"/>
    </source>
</evidence>
<dbReference type="EMBL" id="FORG01000015">
    <property type="protein sequence ID" value="SFJ75516.1"/>
    <property type="molecule type" value="Genomic_DNA"/>
</dbReference>
<dbReference type="PANTHER" id="PTHR38102">
    <property type="entry name" value="PERIPLASMIC CHAPERONE SPY"/>
    <property type="match status" value="1"/>
</dbReference>
<keyword evidence="4" id="KW-0574">Periplasm</keyword>
<proteinExistence type="inferred from homology"/>
<gene>
    <name evidence="7" type="ORF">SAMN05421680_11571</name>
    <name evidence="6" type="ORF">Xmau_02559</name>
</gene>
<reference evidence="7" key="1">
    <citation type="submission" date="2016-10" db="EMBL/GenBank/DDBJ databases">
        <authorList>
            <person name="de Groot N.N."/>
        </authorList>
    </citation>
    <scope>NUCLEOTIDE SEQUENCE [LARGE SCALE GENOMIC DNA]</scope>
    <source>
        <strain evidence="7">DSM 17908</strain>
    </source>
</reference>
<dbReference type="OrthoDB" id="6505017at2"/>
<evidence type="ECO:0000313" key="9">
    <source>
        <dbReference type="Proteomes" id="UP000224607"/>
    </source>
</evidence>
<dbReference type="Gene3D" id="1.20.120.1490">
    <property type="match status" value="1"/>
</dbReference>
<evidence type="ECO:0000313" key="7">
    <source>
        <dbReference type="EMBL" id="SFJ75516.1"/>
    </source>
</evidence>
<sequence length="167" mass="19328">MRNIAILALASMVVLGTTGALAETADTGSDPDSVNPSSSYCTPCCHKKDSSYYRSDEHNYNYSYVFGGIKLTEEQRQQIWDLVKKQRLHEQSLIDIRKERQKLHDLLIAKDFDEAAIRQQLEKIAEKKIELGVDIARIRNQIYQLLTPEQRAQLQERNKTRITREVY</sequence>
<comment type="subcellular location">
    <subcellularLocation>
        <location evidence="1">Periplasm</location>
    </subcellularLocation>
</comment>
<dbReference type="Proteomes" id="UP000198919">
    <property type="component" value="Unassembled WGS sequence"/>
</dbReference>
<accession>A0A1I3U0T5</accession>
<dbReference type="GO" id="GO:0030288">
    <property type="term" value="C:outer membrane-bounded periplasmic space"/>
    <property type="evidence" value="ECO:0007669"/>
    <property type="project" value="TreeGrafter"/>
</dbReference>
<reference evidence="8" key="2">
    <citation type="submission" date="2016-10" db="EMBL/GenBank/DDBJ databases">
        <authorList>
            <person name="Varghese N."/>
            <person name="Submissions S."/>
        </authorList>
    </citation>
    <scope>NUCLEOTIDE SEQUENCE [LARGE SCALE GENOMIC DNA]</scope>
    <source>
        <strain evidence="8">DSM 17908</strain>
    </source>
</reference>
<feature type="signal peptide" evidence="5">
    <location>
        <begin position="1"/>
        <end position="22"/>
    </location>
</feature>
<dbReference type="STRING" id="351675.SAMN05421680_11571"/>
<evidence type="ECO:0000256" key="2">
    <source>
        <dbReference type="ARBA" id="ARBA00008441"/>
    </source>
</evidence>
<protein>
    <submittedName>
        <fullName evidence="6">Negative regulator of cpxR</fullName>
    </submittedName>
    <submittedName>
        <fullName evidence="7">Protein CpxP</fullName>
    </submittedName>
</protein>
<reference evidence="6 9" key="3">
    <citation type="journal article" date="2017" name="Nat. Microbiol.">
        <title>Natural product diversity associated with the nematode symbionts Photorhabdus and Xenorhabdus.</title>
        <authorList>
            <person name="Tobias N.J."/>
            <person name="Wolff H."/>
            <person name="Djahanschiri B."/>
            <person name="Grundmann F."/>
            <person name="Kronenwerth M."/>
            <person name="Shi Y.M."/>
            <person name="Simonyi S."/>
            <person name="Grun P."/>
            <person name="Shapiro-Ilan D."/>
            <person name="Pidot S.J."/>
            <person name="Stinear T.P."/>
            <person name="Ebersberger I."/>
            <person name="Bode H.B."/>
        </authorList>
    </citation>
    <scope>NUCLEOTIDE SEQUENCE [LARGE SCALE GENOMIC DNA]</scope>
    <source>
        <strain evidence="6 9">DSM 17908</strain>
    </source>
</reference>
<dbReference type="Proteomes" id="UP000224607">
    <property type="component" value="Unassembled WGS sequence"/>
</dbReference>
<evidence type="ECO:0000256" key="3">
    <source>
        <dbReference type="ARBA" id="ARBA00022729"/>
    </source>
</evidence>
<dbReference type="InterPro" id="IPR012899">
    <property type="entry name" value="LTXXQ"/>
</dbReference>
<keyword evidence="3 5" id="KW-0732">Signal</keyword>
<evidence type="ECO:0000256" key="5">
    <source>
        <dbReference type="SAM" id="SignalP"/>
    </source>
</evidence>
<comment type="similarity">
    <text evidence="2">Belongs to the CpxP/Spy family.</text>
</comment>
<dbReference type="InterPro" id="IPR052211">
    <property type="entry name" value="Cpx_auxiliary_protein"/>
</dbReference>
<dbReference type="AlphaFoldDB" id="A0A1I3U0T5"/>
<keyword evidence="9" id="KW-1185">Reference proteome</keyword>
<evidence type="ECO:0000313" key="6">
    <source>
        <dbReference type="EMBL" id="PHM39555.1"/>
    </source>
</evidence>
<dbReference type="Pfam" id="PF07813">
    <property type="entry name" value="LTXXQ"/>
    <property type="match status" value="1"/>
</dbReference>
<organism evidence="7 8">
    <name type="scientific">Xenorhabdus mauleonii</name>
    <dbReference type="NCBI Taxonomy" id="351675"/>
    <lineage>
        <taxon>Bacteria</taxon>
        <taxon>Pseudomonadati</taxon>
        <taxon>Pseudomonadota</taxon>
        <taxon>Gammaproteobacteria</taxon>
        <taxon>Enterobacterales</taxon>
        <taxon>Morganellaceae</taxon>
        <taxon>Xenorhabdus</taxon>
    </lineage>
</organism>
<dbReference type="RefSeq" id="WP_092512126.1">
    <property type="nucleotide sequence ID" value="NZ_CAWNQB010000089.1"/>
</dbReference>
<dbReference type="CDD" id="cd09916">
    <property type="entry name" value="CpxP_like"/>
    <property type="match status" value="1"/>
</dbReference>
<feature type="chain" id="PRO_5011716307" evidence="5">
    <location>
        <begin position="23"/>
        <end position="167"/>
    </location>
</feature>
<name>A0A1I3U0T5_9GAMM</name>
<evidence type="ECO:0000313" key="8">
    <source>
        <dbReference type="Proteomes" id="UP000198919"/>
    </source>
</evidence>
<dbReference type="PIRSF" id="PIRSF034445">
    <property type="entry name" value="CpxP_Spy"/>
    <property type="match status" value="1"/>
</dbReference>
<evidence type="ECO:0000256" key="1">
    <source>
        <dbReference type="ARBA" id="ARBA00004418"/>
    </source>
</evidence>
<dbReference type="EMBL" id="NITY01000009">
    <property type="protein sequence ID" value="PHM39555.1"/>
    <property type="molecule type" value="Genomic_DNA"/>
</dbReference>